<dbReference type="AlphaFoldDB" id="A0AAE0EY37"/>
<dbReference type="SUPFAM" id="SSF51735">
    <property type="entry name" value="NAD(P)-binding Rossmann-fold domains"/>
    <property type="match status" value="1"/>
</dbReference>
<gene>
    <name evidence="3" type="ORF">CYMTET_45923</name>
</gene>
<feature type="chain" id="PRO_5041981821" description="NAD(P)-binding domain-containing protein" evidence="1">
    <location>
        <begin position="23"/>
        <end position="365"/>
    </location>
</feature>
<dbReference type="PANTHER" id="PTHR14194">
    <property type="entry name" value="NITROGEN METABOLIC REGULATION PROTEIN NMR-RELATED"/>
    <property type="match status" value="1"/>
</dbReference>
<feature type="domain" description="NAD(P)-binding" evidence="2">
    <location>
        <begin position="43"/>
        <end position="245"/>
    </location>
</feature>
<protein>
    <recommendedName>
        <fullName evidence="2">NAD(P)-binding domain-containing protein</fullName>
    </recommendedName>
</protein>
<evidence type="ECO:0000313" key="4">
    <source>
        <dbReference type="Proteomes" id="UP001190700"/>
    </source>
</evidence>
<dbReference type="InterPro" id="IPR036291">
    <property type="entry name" value="NAD(P)-bd_dom_sf"/>
</dbReference>
<dbReference type="InterPro" id="IPR044163">
    <property type="entry name" value="SARED1-like"/>
</dbReference>
<dbReference type="GO" id="GO:0016491">
    <property type="term" value="F:oxidoreductase activity"/>
    <property type="evidence" value="ECO:0007669"/>
    <property type="project" value="InterPro"/>
</dbReference>
<dbReference type="InterPro" id="IPR016040">
    <property type="entry name" value="NAD(P)-bd_dom"/>
</dbReference>
<name>A0AAE0EY37_9CHLO</name>
<dbReference type="Gene3D" id="3.40.50.720">
    <property type="entry name" value="NAD(P)-binding Rossmann-like Domain"/>
    <property type="match status" value="1"/>
</dbReference>
<comment type="caution">
    <text evidence="3">The sequence shown here is derived from an EMBL/GenBank/DDBJ whole genome shotgun (WGS) entry which is preliminary data.</text>
</comment>
<feature type="signal peptide" evidence="1">
    <location>
        <begin position="1"/>
        <end position="22"/>
    </location>
</feature>
<keyword evidence="1" id="KW-0732">Signal</keyword>
<evidence type="ECO:0000256" key="1">
    <source>
        <dbReference type="SAM" id="SignalP"/>
    </source>
</evidence>
<accession>A0AAE0EY37</accession>
<sequence>MLCMMKPWVVVCLCACLVCARAELRSPVVLAKNTTSQVVLVTGATGRTGSLLYNALKAQGVDVRGLVRNATKARERLRCNKCDPSEGIFVGDITQPADLTAPMVGVDKLVILTSSYPLQYPNGTWYYAPGGSPKEVDFEGQNNQVIAALKAGAKQALLVSSMGTTEPDSYLDLLGNGHVSFYKLNAEASLMGSGMPFTIIKPSGLVDDSGNQRRLLVGHNDDLVPSQMMTVPRADVARTLLHAVTLEEEHSAGLRFDLSSDPAGPATEDFAALFKEARSWGGQTRPSGRGKHSGARCISFHIASHAFVPWCARCNTEGVYHDATACPLADEECTAKRVERAREADELAGEFHALYDGEDDQRFAR</sequence>
<dbReference type="EMBL" id="LGRX02031825">
    <property type="protein sequence ID" value="KAK3244462.1"/>
    <property type="molecule type" value="Genomic_DNA"/>
</dbReference>
<keyword evidence="4" id="KW-1185">Reference proteome</keyword>
<dbReference type="Pfam" id="PF13460">
    <property type="entry name" value="NAD_binding_10"/>
    <property type="match status" value="1"/>
</dbReference>
<dbReference type="PANTHER" id="PTHR14194:SF86">
    <property type="entry name" value="OS05G0110300 PROTEIN"/>
    <property type="match status" value="1"/>
</dbReference>
<dbReference type="CDD" id="cd05243">
    <property type="entry name" value="SDR_a5"/>
    <property type="match status" value="1"/>
</dbReference>
<evidence type="ECO:0000259" key="2">
    <source>
        <dbReference type="Pfam" id="PF13460"/>
    </source>
</evidence>
<dbReference type="GO" id="GO:0009507">
    <property type="term" value="C:chloroplast"/>
    <property type="evidence" value="ECO:0007669"/>
    <property type="project" value="TreeGrafter"/>
</dbReference>
<reference evidence="3 4" key="1">
    <citation type="journal article" date="2015" name="Genome Biol. Evol.">
        <title>Comparative Genomics of a Bacterivorous Green Alga Reveals Evolutionary Causalities and Consequences of Phago-Mixotrophic Mode of Nutrition.</title>
        <authorList>
            <person name="Burns J.A."/>
            <person name="Paasch A."/>
            <person name="Narechania A."/>
            <person name="Kim E."/>
        </authorList>
    </citation>
    <scope>NUCLEOTIDE SEQUENCE [LARGE SCALE GENOMIC DNA]</scope>
    <source>
        <strain evidence="3 4">PLY_AMNH</strain>
    </source>
</reference>
<organism evidence="3 4">
    <name type="scientific">Cymbomonas tetramitiformis</name>
    <dbReference type="NCBI Taxonomy" id="36881"/>
    <lineage>
        <taxon>Eukaryota</taxon>
        <taxon>Viridiplantae</taxon>
        <taxon>Chlorophyta</taxon>
        <taxon>Pyramimonadophyceae</taxon>
        <taxon>Pyramimonadales</taxon>
        <taxon>Pyramimonadaceae</taxon>
        <taxon>Cymbomonas</taxon>
    </lineage>
</organism>
<evidence type="ECO:0000313" key="3">
    <source>
        <dbReference type="EMBL" id="KAK3244462.1"/>
    </source>
</evidence>
<dbReference type="Proteomes" id="UP001190700">
    <property type="component" value="Unassembled WGS sequence"/>
</dbReference>
<proteinExistence type="predicted"/>